<dbReference type="InterPro" id="IPR029058">
    <property type="entry name" value="AB_hydrolase_fold"/>
</dbReference>
<evidence type="ECO:0000313" key="3">
    <source>
        <dbReference type="Proteomes" id="UP000465035"/>
    </source>
</evidence>
<dbReference type="PANTHER" id="PTHR43433">
    <property type="entry name" value="HYDROLASE, ALPHA/BETA FOLD FAMILY PROTEIN"/>
    <property type="match status" value="1"/>
</dbReference>
<dbReference type="Gene3D" id="3.40.50.1820">
    <property type="entry name" value="alpha/beta hydrolase"/>
    <property type="match status" value="1"/>
</dbReference>
<organism evidence="2 3">
    <name type="scientific">Lentilactobacillus hilgardii</name>
    <name type="common">Lactobacillus hilgardii</name>
    <dbReference type="NCBI Taxonomy" id="1588"/>
    <lineage>
        <taxon>Bacteria</taxon>
        <taxon>Bacillati</taxon>
        <taxon>Bacillota</taxon>
        <taxon>Bacilli</taxon>
        <taxon>Lactobacillales</taxon>
        <taxon>Lactobacillaceae</taxon>
        <taxon>Lentilactobacillus</taxon>
    </lineage>
</organism>
<evidence type="ECO:0000313" key="2">
    <source>
        <dbReference type="EMBL" id="QHB53086.1"/>
    </source>
</evidence>
<gene>
    <name evidence="2" type="ORF">GQR93_13240</name>
</gene>
<dbReference type="GO" id="GO:0016787">
    <property type="term" value="F:hydrolase activity"/>
    <property type="evidence" value="ECO:0007669"/>
    <property type="project" value="UniProtKB-KW"/>
</dbReference>
<dbReference type="SMR" id="A0A6P1E6R8"/>
<name>A0A6P1E6R8_LENHI</name>
<dbReference type="InterPro" id="IPR050471">
    <property type="entry name" value="AB_hydrolase"/>
</dbReference>
<dbReference type="RefSeq" id="WP_003550450.1">
    <property type="nucleotide sequence ID" value="NZ_CABKOL010000106.1"/>
</dbReference>
<dbReference type="EMBL" id="CP047121">
    <property type="protein sequence ID" value="QHB53086.1"/>
    <property type="molecule type" value="Genomic_DNA"/>
</dbReference>
<dbReference type="PRINTS" id="PR00111">
    <property type="entry name" value="ABHYDROLASE"/>
</dbReference>
<feature type="domain" description="AB hydrolase-1" evidence="1">
    <location>
        <begin position="34"/>
        <end position="265"/>
    </location>
</feature>
<dbReference type="GeneID" id="69059340"/>
<evidence type="ECO:0000259" key="1">
    <source>
        <dbReference type="Pfam" id="PF00561"/>
    </source>
</evidence>
<dbReference type="InterPro" id="IPR000073">
    <property type="entry name" value="AB_hydrolase_1"/>
</dbReference>
<dbReference type="Pfam" id="PF00561">
    <property type="entry name" value="Abhydrolase_1"/>
    <property type="match status" value="1"/>
</dbReference>
<dbReference type="Proteomes" id="UP000465035">
    <property type="component" value="Chromosome"/>
</dbReference>
<keyword evidence="2" id="KW-0378">Hydrolase</keyword>
<protein>
    <submittedName>
        <fullName evidence="2">Alpha/beta fold hydrolase</fullName>
    </submittedName>
</protein>
<accession>A0A6P1E6R8</accession>
<dbReference type="AlphaFoldDB" id="A0A6P1E6R8"/>
<proteinExistence type="predicted"/>
<sequence>MVNYQYTKALNLTIQASNGETYAYRELGEKKGVPVVFFVHLAGTLDNWDPRVVDGVAQNHWVIAFDNQGVGFSRGQVPNSIEQMARDSLTFIHALGLKEIDVLSFSMGGMIAQELIAIEPSLVRKLILAGTGPRGGEGIENVTKLSDRDSIRALLTLKDVKTYLFFTRTDNGKKKAKAFLLRLKERQENRDKGISLKAYRTQLKAITAWGLALPADLSQIKQPTLIVNGDEDRMVPTVNSYELNSRIPNSQLIIYPAAGHGGIFQNHEAFVESAVAFLDN</sequence>
<dbReference type="PANTHER" id="PTHR43433:SF5">
    <property type="entry name" value="AB HYDROLASE-1 DOMAIN-CONTAINING PROTEIN"/>
    <property type="match status" value="1"/>
</dbReference>
<reference evidence="2 3" key="1">
    <citation type="submission" date="2019-12" db="EMBL/GenBank/DDBJ databases">
        <title>Lactobacillus hilgardii FLUB.</title>
        <authorList>
            <person name="Gustaw K."/>
        </authorList>
    </citation>
    <scope>NUCLEOTIDE SEQUENCE [LARGE SCALE GENOMIC DNA]</scope>
    <source>
        <strain evidence="2 3">FLUB</strain>
    </source>
</reference>
<dbReference type="SUPFAM" id="SSF53474">
    <property type="entry name" value="alpha/beta-Hydrolases"/>
    <property type="match status" value="1"/>
</dbReference>